<dbReference type="PANTHER" id="PTHR24096:SF149">
    <property type="entry name" value="AMP-BINDING DOMAIN-CONTAINING PROTEIN-RELATED"/>
    <property type="match status" value="1"/>
</dbReference>
<protein>
    <submittedName>
        <fullName evidence="7">4-coumarate--CoA ligase</fullName>
    </submittedName>
</protein>
<proteinExistence type="inferred from homology"/>
<dbReference type="Proteomes" id="UP000186997">
    <property type="component" value="Unassembled WGS sequence"/>
</dbReference>
<keyword evidence="8" id="KW-1185">Reference proteome</keyword>
<dbReference type="FunFam" id="3.40.50.12780:FF:000003">
    <property type="entry name" value="Long-chain-fatty-acid--CoA ligase FadD"/>
    <property type="match status" value="1"/>
</dbReference>
<dbReference type="OrthoDB" id="9803968at2"/>
<dbReference type="AlphaFoldDB" id="A0A1R3XJ00"/>
<keyword evidence="2 7" id="KW-0436">Ligase</keyword>
<evidence type="ECO:0000259" key="6">
    <source>
        <dbReference type="Pfam" id="PF13193"/>
    </source>
</evidence>
<dbReference type="InterPro" id="IPR020845">
    <property type="entry name" value="AMP-binding_CS"/>
</dbReference>
<dbReference type="InterPro" id="IPR025110">
    <property type="entry name" value="AMP-bd_C"/>
</dbReference>
<keyword evidence="4" id="KW-0067">ATP-binding</keyword>
<accession>A0A1R3XJ00</accession>
<dbReference type="PROSITE" id="PS00455">
    <property type="entry name" value="AMP_BINDING"/>
    <property type="match status" value="1"/>
</dbReference>
<reference evidence="8" key="1">
    <citation type="submission" date="2017-01" db="EMBL/GenBank/DDBJ databases">
        <authorList>
            <person name="Varghese N."/>
            <person name="Submissions S."/>
        </authorList>
    </citation>
    <scope>NUCLEOTIDE SEQUENCE [LARGE SCALE GENOMIC DNA]</scope>
    <source>
        <strain evidence="8">DSM 29591</strain>
    </source>
</reference>
<dbReference type="Gene3D" id="3.30.300.30">
    <property type="match status" value="1"/>
</dbReference>
<dbReference type="GO" id="GO:0016405">
    <property type="term" value="F:CoA-ligase activity"/>
    <property type="evidence" value="ECO:0007669"/>
    <property type="project" value="TreeGrafter"/>
</dbReference>
<dbReference type="Pfam" id="PF13193">
    <property type="entry name" value="AMP-binding_C"/>
    <property type="match status" value="1"/>
</dbReference>
<dbReference type="Gene3D" id="3.40.50.12780">
    <property type="entry name" value="N-terminal domain of ligase-like"/>
    <property type="match status" value="1"/>
</dbReference>
<evidence type="ECO:0000256" key="1">
    <source>
        <dbReference type="ARBA" id="ARBA00006432"/>
    </source>
</evidence>
<name>A0A1R3XJ00_9RHOB</name>
<evidence type="ECO:0000256" key="2">
    <source>
        <dbReference type="ARBA" id="ARBA00022598"/>
    </source>
</evidence>
<dbReference type="InterPro" id="IPR045851">
    <property type="entry name" value="AMP-bd_C_sf"/>
</dbReference>
<evidence type="ECO:0000313" key="7">
    <source>
        <dbReference type="EMBL" id="SIT91414.1"/>
    </source>
</evidence>
<dbReference type="PANTHER" id="PTHR24096">
    <property type="entry name" value="LONG-CHAIN-FATTY-ACID--COA LIGASE"/>
    <property type="match status" value="1"/>
</dbReference>
<sequence length="510" mass="54346">MTIFTSPYPDVPATDLTITERVFQNLESRPNDVVLTDGPSGRSMTAAAFMDQVKRMAGGLAAAGFGAGHTVAIMAPNMPEYCVVFHAVAWGGGTITTLNPTYTASEVAHQMRDAGAELLFTIPDFMETAQAGAGDTAVIAIGTSEYAALFRDPIPAQVPVDLDAFTVVLPYSSGTTGLPKGVMLSHRNLVINVDQSIVAADFQAGEVTAAFLPFFHIYGMTVLMNIHLGGGGALVTMPRFDLPQFLQISQDYKAQRMWVVPPVALALAKHPLVDDYDLSGLQEVFIAAAPSGADLSDAIAARLGCNALQGYGMTELSPVSHVVPRHAPRSGAAGITAPNTTCRIVDIETGQNLPAGAEGELWIKGPQVMQGYLNNLQATAQTITDDGWLRTGDIAKIDEDGYMFITDRLKELIKYKGFQVAPAELEATLVAMDGITDAAVVGLPDDEAGELPVAFVVAGDLAPDQDTINAHIAARLATYKQLHQVYFVDEIPKSASGKILRRFLRDRLQG</sequence>
<evidence type="ECO:0000259" key="5">
    <source>
        <dbReference type="Pfam" id="PF00501"/>
    </source>
</evidence>
<gene>
    <name evidence="7" type="ORF">SAMN05421665_3354</name>
</gene>
<organism evidence="7 8">
    <name type="scientific">Yoonia rosea</name>
    <dbReference type="NCBI Taxonomy" id="287098"/>
    <lineage>
        <taxon>Bacteria</taxon>
        <taxon>Pseudomonadati</taxon>
        <taxon>Pseudomonadota</taxon>
        <taxon>Alphaproteobacteria</taxon>
        <taxon>Rhodobacterales</taxon>
        <taxon>Paracoccaceae</taxon>
        <taxon>Yoonia</taxon>
    </lineage>
</organism>
<feature type="domain" description="AMP-binding enzyme C-terminal" evidence="6">
    <location>
        <begin position="424"/>
        <end position="498"/>
    </location>
</feature>
<dbReference type="FunFam" id="3.30.300.30:FF:000007">
    <property type="entry name" value="4-coumarate--CoA ligase 2"/>
    <property type="match status" value="1"/>
</dbReference>
<dbReference type="STRING" id="287098.SAMN05421665_3354"/>
<dbReference type="GO" id="GO:0005524">
    <property type="term" value="F:ATP binding"/>
    <property type="evidence" value="ECO:0007669"/>
    <property type="project" value="UniProtKB-KW"/>
</dbReference>
<dbReference type="InterPro" id="IPR042099">
    <property type="entry name" value="ANL_N_sf"/>
</dbReference>
<dbReference type="SUPFAM" id="SSF56801">
    <property type="entry name" value="Acetyl-CoA synthetase-like"/>
    <property type="match status" value="1"/>
</dbReference>
<evidence type="ECO:0000313" key="8">
    <source>
        <dbReference type="Proteomes" id="UP000186997"/>
    </source>
</evidence>
<evidence type="ECO:0000256" key="4">
    <source>
        <dbReference type="ARBA" id="ARBA00022840"/>
    </source>
</evidence>
<dbReference type="EMBL" id="FTPR01000004">
    <property type="protein sequence ID" value="SIT91414.1"/>
    <property type="molecule type" value="Genomic_DNA"/>
</dbReference>
<comment type="similarity">
    <text evidence="1">Belongs to the ATP-dependent AMP-binding enzyme family.</text>
</comment>
<dbReference type="RefSeq" id="WP_076661011.1">
    <property type="nucleotide sequence ID" value="NZ_FTPR01000004.1"/>
</dbReference>
<dbReference type="InterPro" id="IPR000873">
    <property type="entry name" value="AMP-dep_synth/lig_dom"/>
</dbReference>
<dbReference type="Pfam" id="PF00501">
    <property type="entry name" value="AMP-binding"/>
    <property type="match status" value="1"/>
</dbReference>
<keyword evidence="3" id="KW-0547">Nucleotide-binding</keyword>
<feature type="domain" description="AMP-dependent synthetase/ligase" evidence="5">
    <location>
        <begin position="24"/>
        <end position="373"/>
    </location>
</feature>
<evidence type="ECO:0000256" key="3">
    <source>
        <dbReference type="ARBA" id="ARBA00022741"/>
    </source>
</evidence>